<sequence length="250" mass="28636">MNMTFLIQARLGSTRLPGKILKPFFQNQSILDLLIEKLKQIAGTDIILATSTSENDNPLEEFAKQRGVDFFRGSETDVLQRFIGAAEHFGANRLIRICSDNPFLELKSIQELINYVTSNPEFDYVSFNVGGTPSIKTHYGFWTEYVTLDALRKVASLTNEALYHEHVTNYIYTHPEQFKIKLLNTPEELIRHSDIRLTIDTETDFKNAQAVYADLVQTTAYPTIADIIGYLDIHPQYYQTMKQEISKNSK</sequence>
<proteinExistence type="predicted"/>
<protein>
    <submittedName>
        <fullName evidence="1">Glycosyltransferase family protein</fullName>
    </submittedName>
</protein>
<dbReference type="CDD" id="cd02518">
    <property type="entry name" value="GT2_SpsF"/>
    <property type="match status" value="1"/>
</dbReference>
<dbReference type="EMBL" id="JACSPQ010000001">
    <property type="protein sequence ID" value="MBD8001305.1"/>
    <property type="molecule type" value="Genomic_DNA"/>
</dbReference>
<accession>A0ABR8V978</accession>
<name>A0ABR8V978_9BACT</name>
<evidence type="ECO:0000313" key="2">
    <source>
        <dbReference type="Proteomes" id="UP000616346"/>
    </source>
</evidence>
<dbReference type="InterPro" id="IPR003329">
    <property type="entry name" value="Cytidylyl_trans"/>
</dbReference>
<dbReference type="Proteomes" id="UP000616346">
    <property type="component" value="Unassembled WGS sequence"/>
</dbReference>
<organism evidence="1 2">
    <name type="scientific">Phocaeicola faecium</name>
    <dbReference type="NCBI Taxonomy" id="2762213"/>
    <lineage>
        <taxon>Bacteria</taxon>
        <taxon>Pseudomonadati</taxon>
        <taxon>Bacteroidota</taxon>
        <taxon>Bacteroidia</taxon>
        <taxon>Bacteroidales</taxon>
        <taxon>Bacteroidaceae</taxon>
        <taxon>Phocaeicola</taxon>
    </lineage>
</organism>
<dbReference type="PANTHER" id="PTHR42866">
    <property type="entry name" value="3-DEOXY-MANNO-OCTULOSONATE CYTIDYLYLTRANSFERASE"/>
    <property type="match status" value="1"/>
</dbReference>
<reference evidence="1 2" key="1">
    <citation type="submission" date="2020-08" db="EMBL/GenBank/DDBJ databases">
        <title>A Genomic Blueprint of the Chicken Gut Microbiome.</title>
        <authorList>
            <person name="Gilroy R."/>
            <person name="Ravi A."/>
            <person name="Getino M."/>
            <person name="Pursley I."/>
            <person name="Horton D.L."/>
            <person name="Alikhan N.-F."/>
            <person name="Baker D."/>
            <person name="Gharbi K."/>
            <person name="Hall N."/>
            <person name="Watson M."/>
            <person name="Adriaenssens E.M."/>
            <person name="Foster-Nyarko E."/>
            <person name="Jarju S."/>
            <person name="Secka A."/>
            <person name="Antonio M."/>
            <person name="Oren A."/>
            <person name="Chaudhuri R."/>
            <person name="La Ragione R.M."/>
            <person name="Hildebrand F."/>
            <person name="Pallen M.J."/>
        </authorList>
    </citation>
    <scope>NUCLEOTIDE SEQUENCE [LARGE SCALE GENOMIC DNA]</scope>
    <source>
        <strain evidence="1 2">Sa1YUN3</strain>
    </source>
</reference>
<dbReference type="Pfam" id="PF02348">
    <property type="entry name" value="CTP_transf_3"/>
    <property type="match status" value="1"/>
</dbReference>
<dbReference type="InterPro" id="IPR029044">
    <property type="entry name" value="Nucleotide-diphossugar_trans"/>
</dbReference>
<keyword evidence="2" id="KW-1185">Reference proteome</keyword>
<evidence type="ECO:0000313" key="1">
    <source>
        <dbReference type="EMBL" id="MBD8001305.1"/>
    </source>
</evidence>
<dbReference type="Gene3D" id="3.90.550.10">
    <property type="entry name" value="Spore Coat Polysaccharide Biosynthesis Protein SpsA, Chain A"/>
    <property type="match status" value="1"/>
</dbReference>
<comment type="caution">
    <text evidence="1">The sequence shown here is derived from an EMBL/GenBank/DDBJ whole genome shotgun (WGS) entry which is preliminary data.</text>
</comment>
<dbReference type="PANTHER" id="PTHR42866:SF1">
    <property type="entry name" value="SPORE COAT POLYSACCHARIDE BIOSYNTHESIS PROTEIN SPSF"/>
    <property type="match status" value="1"/>
</dbReference>
<dbReference type="SUPFAM" id="SSF53448">
    <property type="entry name" value="Nucleotide-diphospho-sugar transferases"/>
    <property type="match status" value="1"/>
</dbReference>
<gene>
    <name evidence="1" type="ORF">H9626_03615</name>
</gene>